<dbReference type="NCBIfam" id="NF009501">
    <property type="entry name" value="PRK12861.1"/>
    <property type="match status" value="1"/>
</dbReference>
<evidence type="ECO:0000259" key="14">
    <source>
        <dbReference type="SMART" id="SM01274"/>
    </source>
</evidence>
<feature type="binding site" evidence="10">
    <location>
        <position position="147"/>
    </location>
    <ligand>
        <name>a divalent metal cation</name>
        <dbReference type="ChEBI" id="CHEBI:60240"/>
    </ligand>
</feature>
<dbReference type="Gene3D" id="3.40.50.720">
    <property type="entry name" value="NAD(P)-binding Rossmann-like Domain"/>
    <property type="match status" value="1"/>
</dbReference>
<dbReference type="SUPFAM" id="SSF51735">
    <property type="entry name" value="NAD(P)-binding Rossmann-fold domains"/>
    <property type="match status" value="1"/>
</dbReference>
<evidence type="ECO:0000256" key="4">
    <source>
        <dbReference type="ARBA" id="ARBA00008756"/>
    </source>
</evidence>
<dbReference type="KEGG" id="mfy:HH212_10900"/>
<dbReference type="InterPro" id="IPR051674">
    <property type="entry name" value="Malate_Decarboxylase"/>
</dbReference>
<evidence type="ECO:0000256" key="6">
    <source>
        <dbReference type="ARBA" id="ARBA00022723"/>
    </source>
</evidence>
<keyword evidence="16" id="KW-1185">Reference proteome</keyword>
<feature type="domain" description="Malic enzyme NAD-binding" evidence="13">
    <location>
        <begin position="173"/>
        <end position="410"/>
    </location>
</feature>
<dbReference type="InterPro" id="IPR046346">
    <property type="entry name" value="Aminoacid_DH-like_N_sf"/>
</dbReference>
<feature type="binding site" evidence="11">
    <location>
        <position position="172"/>
    </location>
    <ligand>
        <name>a divalent metal cation</name>
        <dbReference type="ChEBI" id="CHEBI:60240"/>
    </ligand>
</feature>
<dbReference type="InterPro" id="IPR037062">
    <property type="entry name" value="Malic_N_dom_sf"/>
</dbReference>
<dbReference type="InterPro" id="IPR036291">
    <property type="entry name" value="NAD(P)-bd_dom_sf"/>
</dbReference>
<evidence type="ECO:0000256" key="8">
    <source>
        <dbReference type="ARBA" id="ARBA00023268"/>
    </source>
</evidence>
<reference evidence="15 16" key="1">
    <citation type="submission" date="2020-04" db="EMBL/GenBank/DDBJ databases">
        <title>Genome sequencing of novel species.</title>
        <authorList>
            <person name="Heo J."/>
            <person name="Kim S.-J."/>
            <person name="Kim J.-S."/>
            <person name="Hong S.-B."/>
            <person name="Kwon S.-W."/>
        </authorList>
    </citation>
    <scope>NUCLEOTIDE SEQUENCE [LARGE SCALE GENOMIC DNA]</scope>
    <source>
        <strain evidence="15 16">GN2-R2</strain>
    </source>
</reference>
<organism evidence="15 16">
    <name type="scientific">Massilia forsythiae</name>
    <dbReference type="NCBI Taxonomy" id="2728020"/>
    <lineage>
        <taxon>Bacteria</taxon>
        <taxon>Pseudomonadati</taxon>
        <taxon>Pseudomonadota</taxon>
        <taxon>Betaproteobacteria</taxon>
        <taxon>Burkholderiales</taxon>
        <taxon>Oxalobacteraceae</taxon>
        <taxon>Telluria group</taxon>
        <taxon>Massilia</taxon>
    </lineage>
</organism>
<dbReference type="GO" id="GO:0004470">
    <property type="term" value="F:malic enzyme activity"/>
    <property type="evidence" value="ECO:0007669"/>
    <property type="project" value="InterPro"/>
</dbReference>
<dbReference type="InterPro" id="IPR012302">
    <property type="entry name" value="Malic_NAD-bd"/>
</dbReference>
<feature type="binding site" evidence="11">
    <location>
        <position position="297"/>
    </location>
    <ligand>
        <name>a divalent metal cation</name>
        <dbReference type="ChEBI" id="CHEBI:60240"/>
    </ligand>
</feature>
<keyword evidence="6 10" id="KW-0479">Metal-binding</keyword>
<evidence type="ECO:0000256" key="5">
    <source>
        <dbReference type="ARBA" id="ARBA00008785"/>
    </source>
</evidence>
<evidence type="ECO:0000256" key="12">
    <source>
        <dbReference type="RuleBase" id="RU003427"/>
    </source>
</evidence>
<evidence type="ECO:0000256" key="10">
    <source>
        <dbReference type="PIRSR" id="PIRSR036684-2"/>
    </source>
</evidence>
<dbReference type="GO" id="GO:0016746">
    <property type="term" value="F:acyltransferase activity"/>
    <property type="evidence" value="ECO:0007669"/>
    <property type="project" value="InterPro"/>
</dbReference>
<dbReference type="InterPro" id="IPR032683">
    <property type="entry name" value="Malate_DH"/>
</dbReference>
<gene>
    <name evidence="15" type="ORF">HH212_10900</name>
</gene>
<dbReference type="InterPro" id="IPR042113">
    <property type="entry name" value="P_AcTrfase_dom1"/>
</dbReference>
<dbReference type="PIRSF" id="PIRSF036684">
    <property type="entry name" value="ME_PTA"/>
    <property type="match status" value="1"/>
</dbReference>
<accession>A0A7Z2VWK6</accession>
<evidence type="ECO:0000256" key="7">
    <source>
        <dbReference type="ARBA" id="ARBA00023002"/>
    </source>
</evidence>
<dbReference type="GO" id="GO:0006108">
    <property type="term" value="P:malate metabolic process"/>
    <property type="evidence" value="ECO:0007669"/>
    <property type="project" value="InterPro"/>
</dbReference>
<evidence type="ECO:0000256" key="9">
    <source>
        <dbReference type="PIRSR" id="PIRSR036684-1"/>
    </source>
</evidence>
<dbReference type="Pfam" id="PF01515">
    <property type="entry name" value="PTA_PTB"/>
    <property type="match status" value="1"/>
</dbReference>
<keyword evidence="8" id="KW-0511">Multifunctional enzyme</keyword>
<dbReference type="InterPro" id="IPR002505">
    <property type="entry name" value="PTA_PTB"/>
</dbReference>
<dbReference type="Gene3D" id="3.40.50.10950">
    <property type="match status" value="1"/>
</dbReference>
<dbReference type="SUPFAM" id="SSF53223">
    <property type="entry name" value="Aminoacid dehydrogenase-like, N-terminal domain"/>
    <property type="match status" value="1"/>
</dbReference>
<keyword evidence="11" id="KW-0521">NADP</keyword>
<dbReference type="GO" id="GO:0016616">
    <property type="term" value="F:oxidoreductase activity, acting on the CH-OH group of donors, NAD or NADP as acceptor"/>
    <property type="evidence" value="ECO:0007669"/>
    <property type="project" value="InterPro"/>
</dbReference>
<dbReference type="AlphaFoldDB" id="A0A7Z2VWK6"/>
<comment type="cofactor">
    <cofactor evidence="2">
        <name>Mg(2+)</name>
        <dbReference type="ChEBI" id="CHEBI:18420"/>
    </cofactor>
</comment>
<evidence type="ECO:0000256" key="11">
    <source>
        <dbReference type="PIRSR" id="PIRSR036684-3"/>
    </source>
</evidence>
<name>A0A7Z2VWK6_9BURK</name>
<dbReference type="SMART" id="SM01274">
    <property type="entry name" value="malic"/>
    <property type="match status" value="1"/>
</dbReference>
<dbReference type="RefSeq" id="WP_170202496.1">
    <property type="nucleotide sequence ID" value="NZ_CP051685.1"/>
</dbReference>
<dbReference type="InterPro" id="IPR012188">
    <property type="entry name" value="ME_PTA"/>
</dbReference>
<dbReference type="FunFam" id="3.40.50.10380:FF:000003">
    <property type="entry name" value="NADP-dependent malic enzyme"/>
    <property type="match status" value="1"/>
</dbReference>
<dbReference type="GO" id="GO:0046872">
    <property type="term" value="F:metal ion binding"/>
    <property type="evidence" value="ECO:0007669"/>
    <property type="project" value="UniProtKB-KW"/>
</dbReference>
<evidence type="ECO:0000256" key="3">
    <source>
        <dbReference type="ARBA" id="ARBA00007686"/>
    </source>
</evidence>
<dbReference type="PANTHER" id="PTHR43237">
    <property type="entry name" value="NADP-DEPENDENT MALIC ENZYME"/>
    <property type="match status" value="1"/>
</dbReference>
<feature type="binding site" evidence="10">
    <location>
        <position position="146"/>
    </location>
    <ligand>
        <name>a divalent metal cation</name>
        <dbReference type="ChEBI" id="CHEBI:60240"/>
    </ligand>
</feature>
<feature type="binding site" evidence="11">
    <location>
        <begin position="86"/>
        <end position="93"/>
    </location>
    <ligand>
        <name>NADP(+)</name>
        <dbReference type="ChEBI" id="CHEBI:58349"/>
    </ligand>
</feature>
<evidence type="ECO:0000313" key="16">
    <source>
        <dbReference type="Proteomes" id="UP000502415"/>
    </source>
</evidence>
<evidence type="ECO:0000313" key="15">
    <source>
        <dbReference type="EMBL" id="QJE00464.1"/>
    </source>
</evidence>
<comment type="similarity">
    <text evidence="5 12">Belongs to the malic enzymes family.</text>
</comment>
<dbReference type="InterPro" id="IPR001891">
    <property type="entry name" value="Malic_OxRdtase"/>
</dbReference>
<dbReference type="InterPro" id="IPR042112">
    <property type="entry name" value="P_AcTrfase_dom2"/>
</dbReference>
<dbReference type="GO" id="GO:0051287">
    <property type="term" value="F:NAD binding"/>
    <property type="evidence" value="ECO:0007669"/>
    <property type="project" value="InterPro"/>
</dbReference>
<feature type="domain" description="Malic enzyme N-terminal" evidence="14">
    <location>
        <begin position="28"/>
        <end position="161"/>
    </location>
</feature>
<dbReference type="Pfam" id="PF00390">
    <property type="entry name" value="malic"/>
    <property type="match status" value="1"/>
</dbReference>
<keyword evidence="7" id="KW-0560">Oxidoreductase</keyword>
<sequence length="770" mass="83586">MDSSTDKKEELRQQLRAAALEYHQFPSPGKIAVTPTKSVLNQRDLALAYSPGVAAPCEEIVKDPSTAYKYTARGNLVAVISNGTAVLGLGNIGPLASKPVMEGKGVLFKKFAGIDVFDIEINETDPDKLIEVIAALEPTFGGVNLEDIKAPECFYIERKLRERMKIPVFHDDQHGTAIIVGAAILNGLKVVGKDLKACKLVVSGAGAAALACLDLIVDLGFPIENIYVTDLAGVVYQGRTELMDPDKERFAQDTPHRSLREVIPGADIFLGLSAGGVLKPEMVADMAPNPLILALANPNPEILPEDAKAVRSDAIIATGRSDYPNQVNNVLCFPYMFRGALDCGATTITREMEIAVVHAIADLAHAEQSDIVASAYGISNLSFGPEYLIPMPFDPRLLTHIAPAVAKAAMIGGVATRPIADLAAYAESLQQFVYRSGSFMKPLFQVAKDTPPELKRIVYAEGEEERVLRAVQVVVDEKLARPILVGRPAVLQQRIEKFGLRLKLGEHFDVINPDFDERYRDYWQSYHQMVMRKGITVDLAKLAMRRRHTLIGAMMIHKGDADGMICGTYGTTQVHLEYIDQVLGKRAGSNVYAAMNFVITQERQLAMVDTHVNENPSAEQLAEITIMAAEELERFGITPRAALLSHSNFGTSNSESARKMRAALALVQQKAPELEVDGEMHGDAALDSKIRNKLMPQSTLKGDANLLVMPNIESANIAYNLLKTAAGNGIAVGPVLLGCARPVHILTPSATVRRIVNMTALCVVDAVSAR</sequence>
<dbReference type="Pfam" id="PF03949">
    <property type="entry name" value="Malic_M"/>
    <property type="match status" value="1"/>
</dbReference>
<dbReference type="PANTHER" id="PTHR43237:SF4">
    <property type="entry name" value="NADP-DEPENDENT MALIC ENZYME"/>
    <property type="match status" value="1"/>
</dbReference>
<comment type="cofactor">
    <cofactor evidence="1">
        <name>Mn(2+)</name>
        <dbReference type="ChEBI" id="CHEBI:29035"/>
    </cofactor>
</comment>
<dbReference type="FunFam" id="3.40.50.720:FF:000095">
    <property type="entry name" value="NADP-dependent malic enzyme"/>
    <property type="match status" value="1"/>
</dbReference>
<comment type="similarity">
    <text evidence="4">In the C-terminal section; belongs to the phosphate acetyltransferase and butyryltransferase family.</text>
</comment>
<proteinExistence type="inferred from homology"/>
<dbReference type="Pfam" id="PF12434">
    <property type="entry name" value="Malate_DH"/>
    <property type="match status" value="1"/>
</dbReference>
<dbReference type="InterPro" id="IPR012301">
    <property type="entry name" value="Malic_N_dom"/>
</dbReference>
<dbReference type="SUPFAM" id="SSF53659">
    <property type="entry name" value="Isocitrate/Isopropylmalate dehydrogenase-like"/>
    <property type="match status" value="1"/>
</dbReference>
<dbReference type="Proteomes" id="UP000502415">
    <property type="component" value="Chromosome"/>
</dbReference>
<dbReference type="EMBL" id="CP051685">
    <property type="protein sequence ID" value="QJE00464.1"/>
    <property type="molecule type" value="Genomic_DNA"/>
</dbReference>
<dbReference type="PRINTS" id="PR00072">
    <property type="entry name" value="MALOXRDTASE"/>
</dbReference>
<dbReference type="Gene3D" id="3.40.50.10750">
    <property type="entry name" value="Isocitrate/Isopropylmalate dehydrogenase-like"/>
    <property type="match status" value="1"/>
</dbReference>
<evidence type="ECO:0000259" key="13">
    <source>
        <dbReference type="SMART" id="SM00919"/>
    </source>
</evidence>
<dbReference type="CDD" id="cd05311">
    <property type="entry name" value="NAD_bind_2_malic_enz"/>
    <property type="match status" value="1"/>
</dbReference>
<feature type="active site" description="Proton acceptor" evidence="9">
    <location>
        <position position="104"/>
    </location>
</feature>
<protein>
    <submittedName>
        <fullName evidence="15">NADP-dependent malic enzyme</fullName>
    </submittedName>
</protein>
<dbReference type="Gene3D" id="3.40.50.10380">
    <property type="entry name" value="Malic enzyme, N-terminal domain"/>
    <property type="match status" value="1"/>
</dbReference>
<evidence type="ECO:0000256" key="2">
    <source>
        <dbReference type="ARBA" id="ARBA00001946"/>
    </source>
</evidence>
<dbReference type="SMART" id="SM00919">
    <property type="entry name" value="Malic_M"/>
    <property type="match status" value="1"/>
</dbReference>
<evidence type="ECO:0000256" key="1">
    <source>
        <dbReference type="ARBA" id="ARBA00001936"/>
    </source>
</evidence>
<comment type="similarity">
    <text evidence="3">In the N-terminal section; belongs to the malic enzymes family.</text>
</comment>
<dbReference type="InterPro" id="IPR045213">
    <property type="entry name" value="Malic_NAD-bd_bact_type"/>
</dbReference>